<feature type="signal peptide" evidence="1">
    <location>
        <begin position="1"/>
        <end position="27"/>
    </location>
</feature>
<evidence type="ECO:0000313" key="2">
    <source>
        <dbReference type="EMBL" id="GHG00123.1"/>
    </source>
</evidence>
<keyword evidence="3" id="KW-1185">Reference proteome</keyword>
<evidence type="ECO:0000256" key="1">
    <source>
        <dbReference type="SAM" id="SignalP"/>
    </source>
</evidence>
<organism evidence="2 3">
    <name type="scientific">Amycolatopsis bullii</name>
    <dbReference type="NCBI Taxonomy" id="941987"/>
    <lineage>
        <taxon>Bacteria</taxon>
        <taxon>Bacillati</taxon>
        <taxon>Actinomycetota</taxon>
        <taxon>Actinomycetes</taxon>
        <taxon>Pseudonocardiales</taxon>
        <taxon>Pseudonocardiaceae</taxon>
        <taxon>Amycolatopsis</taxon>
    </lineage>
</organism>
<accession>A0ABQ3K1M4</accession>
<evidence type="ECO:0008006" key="4">
    <source>
        <dbReference type="Google" id="ProtNLM"/>
    </source>
</evidence>
<dbReference type="EMBL" id="BNAW01000004">
    <property type="protein sequence ID" value="GHG00123.1"/>
    <property type="molecule type" value="Genomic_DNA"/>
</dbReference>
<feature type="chain" id="PRO_5047244639" description="Secreted protein" evidence="1">
    <location>
        <begin position="28"/>
        <end position="91"/>
    </location>
</feature>
<keyword evidence="1" id="KW-0732">Signal</keyword>
<name>A0ABQ3K1M4_9PSEU</name>
<evidence type="ECO:0000313" key="3">
    <source>
        <dbReference type="Proteomes" id="UP000649955"/>
    </source>
</evidence>
<comment type="caution">
    <text evidence="2">The sequence shown here is derived from an EMBL/GenBank/DDBJ whole genome shotgun (WGS) entry which is preliminary data.</text>
</comment>
<sequence length="91" mass="8863">MHAVAGTGVAAVVFAGTLAAGPCQASAATGFGGLHPQADFLGLSVPVSERAGAVGRRTASVSAVAPDGLPGLDVSRYQKTVDWPRGGGEGC</sequence>
<proteinExistence type="predicted"/>
<gene>
    <name evidence="2" type="ORF">GCM10017567_13630</name>
</gene>
<protein>
    <recommendedName>
        <fullName evidence="4">Secreted protein</fullName>
    </recommendedName>
</protein>
<dbReference type="Proteomes" id="UP000649955">
    <property type="component" value="Unassembled WGS sequence"/>
</dbReference>
<reference evidence="3" key="1">
    <citation type="journal article" date="2019" name="Int. J. Syst. Evol. Microbiol.">
        <title>The Global Catalogue of Microorganisms (GCM) 10K type strain sequencing project: providing services to taxonomists for standard genome sequencing and annotation.</title>
        <authorList>
            <consortium name="The Broad Institute Genomics Platform"/>
            <consortium name="The Broad Institute Genome Sequencing Center for Infectious Disease"/>
            <person name="Wu L."/>
            <person name="Ma J."/>
        </authorList>
    </citation>
    <scope>NUCLEOTIDE SEQUENCE [LARGE SCALE GENOMIC DNA]</scope>
    <source>
        <strain evidence="3">CGMCC 4.7680</strain>
    </source>
</reference>